<dbReference type="GO" id="GO:0016787">
    <property type="term" value="F:hydrolase activity"/>
    <property type="evidence" value="ECO:0007669"/>
    <property type="project" value="UniProtKB-KW"/>
</dbReference>
<dbReference type="PROSITE" id="PS50967">
    <property type="entry name" value="HRDC"/>
    <property type="match status" value="1"/>
</dbReference>
<evidence type="ECO:0000256" key="14">
    <source>
        <dbReference type="ARBA" id="ARBA00023235"/>
    </source>
</evidence>
<dbReference type="CDD" id="cd17920">
    <property type="entry name" value="DEXHc_RecQ"/>
    <property type="match status" value="1"/>
</dbReference>
<keyword evidence="7 20" id="KW-0378">Hydrolase</keyword>
<dbReference type="PANTHER" id="PTHR13710">
    <property type="entry name" value="DNA HELICASE RECQ FAMILY MEMBER"/>
    <property type="match status" value="1"/>
</dbReference>
<evidence type="ECO:0000259" key="17">
    <source>
        <dbReference type="PROSITE" id="PS50967"/>
    </source>
</evidence>
<dbReference type="SUPFAM" id="SSF47819">
    <property type="entry name" value="HRDC-like"/>
    <property type="match status" value="1"/>
</dbReference>
<dbReference type="InterPro" id="IPR014001">
    <property type="entry name" value="Helicase_ATP-bd"/>
</dbReference>
<keyword evidence="8 20" id="KW-0347">Helicase</keyword>
<dbReference type="GO" id="GO:0046872">
    <property type="term" value="F:metal ion binding"/>
    <property type="evidence" value="ECO:0007669"/>
    <property type="project" value="UniProtKB-KW"/>
</dbReference>
<evidence type="ECO:0000256" key="3">
    <source>
        <dbReference type="ARBA" id="ARBA00005446"/>
    </source>
</evidence>
<sequence length="618" mass="69892">MSATPLTLLRQHFGYHSFRGQQAAILAHVCAGGDAIVLMPTGSGKSLCYQLPALLRPGTAIVISPLIALMQNQVDALRQAGIRAAFLNSSLTPTQARAVEHAFIQQQLDLLYLAPERILTEHTLTLLKKVPLSLVAIDEAHCVSQWGHDFRPDYLQLEQLRSLLPLHIPWLALTATADELTRLDIRQRLGLQTAQLFISGFDRPNIHYQIHQYSNARSQLWRFLNTHHSNHAGIVYCLSRKKTEDVATWLTEHGRCALPYHAGLSTIMRSQHQARFLQEDGIIIVATIAFGMGIDKPDVRFVAHLDLPKSIEAYYQETGRAGRDGQPADAWLSYSTYGISLLRKFIEDSHADEQQKQIERGKLDTLIGLCEATTCRRHILLSYFGDNTPPTCGYCDNCQNPPQTWDATLPAQQALSAVHRTGSRFGVNYLIDVLCANDKEPRIEQYGHHQLKVYGLGRDLDPQQWRSIFRQLIVRGLVKVDVTQHNSLHLTEKARPVLRGEQALLLRQDSLPIKSKRQPRRERQRTRTSVNVFTANFTPADQALWQALTQLRRELAQEQDVPAYVIFHDALLARMVLERPNNFAELAQLSGMGEYKLTHYGNACLDIIRQFDTPNQLT</sequence>
<name>A0A839HEE0_9GAMM</name>
<keyword evidence="14" id="KW-0413">Isomerase</keyword>
<dbReference type="GO" id="GO:0006281">
    <property type="term" value="P:DNA repair"/>
    <property type="evidence" value="ECO:0007669"/>
    <property type="project" value="UniProtKB-KW"/>
</dbReference>
<dbReference type="InterPro" id="IPR011545">
    <property type="entry name" value="DEAD/DEAH_box_helicase_dom"/>
</dbReference>
<dbReference type="GO" id="GO:0043590">
    <property type="term" value="C:bacterial nucleoid"/>
    <property type="evidence" value="ECO:0007669"/>
    <property type="project" value="TreeGrafter"/>
</dbReference>
<reference evidence="20 21" key="1">
    <citation type="journal article" date="2020" name="Arch. Microbiol.">
        <title>The genome sequence of the giant phototrophic gammaproteobacterium Thiospirillum jenense gives insight into its physiological properties and phylogenetic relationships.</title>
        <authorList>
            <person name="Imhoff J.F."/>
            <person name="Meyer T.E."/>
            <person name="Kyndt J.A."/>
        </authorList>
    </citation>
    <scope>NUCLEOTIDE SEQUENCE [LARGE SCALE GENOMIC DNA]</scope>
    <source>
        <strain evidence="20 21">DSM 216</strain>
    </source>
</reference>
<dbReference type="InterPro" id="IPR036390">
    <property type="entry name" value="WH_DNA-bd_sf"/>
</dbReference>
<dbReference type="SUPFAM" id="SSF52540">
    <property type="entry name" value="P-loop containing nucleoside triphosphate hydrolases"/>
    <property type="match status" value="2"/>
</dbReference>
<comment type="similarity">
    <text evidence="3">Belongs to the helicase family. RecQ subfamily.</text>
</comment>
<comment type="cofactor">
    <cofactor evidence="2">
        <name>Zn(2+)</name>
        <dbReference type="ChEBI" id="CHEBI:29105"/>
    </cofactor>
</comment>
<keyword evidence="11" id="KW-0238">DNA-binding</keyword>
<dbReference type="PANTHER" id="PTHR13710:SF105">
    <property type="entry name" value="ATP-DEPENDENT DNA HELICASE Q1"/>
    <property type="match status" value="1"/>
</dbReference>
<dbReference type="FunFam" id="1.10.10.10:FF:000175">
    <property type="entry name" value="ATP-dependent DNA helicase RecQ"/>
    <property type="match status" value="1"/>
</dbReference>
<dbReference type="SMART" id="SM00490">
    <property type="entry name" value="HELICc"/>
    <property type="match status" value="1"/>
</dbReference>
<dbReference type="PROSITE" id="PS51194">
    <property type="entry name" value="HELICASE_CTER"/>
    <property type="match status" value="1"/>
</dbReference>
<dbReference type="NCBIfam" id="TIGR01389">
    <property type="entry name" value="recQ"/>
    <property type="match status" value="1"/>
</dbReference>
<keyword evidence="10" id="KW-0067">ATP-binding</keyword>
<dbReference type="InterPro" id="IPR032284">
    <property type="entry name" value="RecQ_Zn-bd"/>
</dbReference>
<evidence type="ECO:0000256" key="15">
    <source>
        <dbReference type="ARBA" id="ARBA00034617"/>
    </source>
</evidence>
<dbReference type="InterPro" id="IPR001650">
    <property type="entry name" value="Helicase_C-like"/>
</dbReference>
<dbReference type="InterPro" id="IPR010997">
    <property type="entry name" value="HRDC-like_sf"/>
</dbReference>
<proteinExistence type="inferred from homology"/>
<dbReference type="Pfam" id="PF00570">
    <property type="entry name" value="HRDC"/>
    <property type="match status" value="1"/>
</dbReference>
<dbReference type="GO" id="GO:0006260">
    <property type="term" value="P:DNA replication"/>
    <property type="evidence" value="ECO:0007669"/>
    <property type="project" value="InterPro"/>
</dbReference>
<dbReference type="FunFam" id="3.40.50.300:FF:000296">
    <property type="entry name" value="ATP-dependent DNA helicase RecQ"/>
    <property type="match status" value="1"/>
</dbReference>
<evidence type="ECO:0000256" key="12">
    <source>
        <dbReference type="ARBA" id="ARBA00023172"/>
    </source>
</evidence>
<dbReference type="SMART" id="SM00487">
    <property type="entry name" value="DEXDc"/>
    <property type="match status" value="1"/>
</dbReference>
<dbReference type="Gene3D" id="3.40.50.300">
    <property type="entry name" value="P-loop containing nucleotide triphosphate hydrolases"/>
    <property type="match status" value="2"/>
</dbReference>
<dbReference type="GO" id="GO:0030894">
    <property type="term" value="C:replisome"/>
    <property type="evidence" value="ECO:0007669"/>
    <property type="project" value="TreeGrafter"/>
</dbReference>
<dbReference type="Pfam" id="PF00270">
    <property type="entry name" value="DEAD"/>
    <property type="match status" value="1"/>
</dbReference>
<evidence type="ECO:0000256" key="11">
    <source>
        <dbReference type="ARBA" id="ARBA00023125"/>
    </source>
</evidence>
<comment type="cofactor">
    <cofactor evidence="1">
        <name>Mg(2+)</name>
        <dbReference type="ChEBI" id="CHEBI:18420"/>
    </cofactor>
</comment>
<dbReference type="GO" id="GO:0009378">
    <property type="term" value="F:four-way junction helicase activity"/>
    <property type="evidence" value="ECO:0007669"/>
    <property type="project" value="TreeGrafter"/>
</dbReference>
<accession>A0A839HEE0</accession>
<keyword evidence="12" id="KW-0233">DNA recombination</keyword>
<organism evidence="20 21">
    <name type="scientific">Thiospirillum jenense</name>
    <dbReference type="NCBI Taxonomy" id="1653858"/>
    <lineage>
        <taxon>Bacteria</taxon>
        <taxon>Pseudomonadati</taxon>
        <taxon>Pseudomonadota</taxon>
        <taxon>Gammaproteobacteria</taxon>
        <taxon>Chromatiales</taxon>
        <taxon>Chromatiaceae</taxon>
        <taxon>Thiospirillum</taxon>
    </lineage>
</organism>
<feature type="domain" description="HRDC" evidence="17">
    <location>
        <begin position="538"/>
        <end position="618"/>
    </location>
</feature>
<keyword evidence="13" id="KW-0234">DNA repair</keyword>
<dbReference type="Pfam" id="PF09382">
    <property type="entry name" value="RQC"/>
    <property type="match status" value="1"/>
</dbReference>
<dbReference type="InterPro" id="IPR044876">
    <property type="entry name" value="HRDC_dom_sf"/>
</dbReference>
<keyword evidence="6" id="KW-0227">DNA damage</keyword>
<dbReference type="InterPro" id="IPR004589">
    <property type="entry name" value="DNA_helicase_ATP-dep_RecQ"/>
</dbReference>
<protein>
    <recommendedName>
        <fullName evidence="16">DNA helicase RecQ</fullName>
        <ecNumber evidence="16">5.6.2.4</ecNumber>
    </recommendedName>
</protein>
<dbReference type="EC" id="5.6.2.4" evidence="16"/>
<dbReference type="Proteomes" id="UP000548632">
    <property type="component" value="Unassembled WGS sequence"/>
</dbReference>
<gene>
    <name evidence="20" type="primary">recQ</name>
    <name evidence="20" type="ORF">HUK38_11490</name>
</gene>
<dbReference type="GO" id="GO:0005524">
    <property type="term" value="F:ATP binding"/>
    <property type="evidence" value="ECO:0007669"/>
    <property type="project" value="UniProtKB-KW"/>
</dbReference>
<dbReference type="InterPro" id="IPR006293">
    <property type="entry name" value="DNA_helicase_ATP-dep_RecQ_bac"/>
</dbReference>
<keyword evidence="9" id="KW-0862">Zinc</keyword>
<evidence type="ECO:0000313" key="20">
    <source>
        <dbReference type="EMBL" id="MBB1126844.1"/>
    </source>
</evidence>
<comment type="catalytic activity">
    <reaction evidence="15">
        <text>Couples ATP hydrolysis with the unwinding of duplex DNA by translocating in the 3'-5' direction.</text>
        <dbReference type="EC" id="5.6.2.4"/>
    </reaction>
</comment>
<evidence type="ECO:0000259" key="19">
    <source>
        <dbReference type="PROSITE" id="PS51194"/>
    </source>
</evidence>
<dbReference type="InterPro" id="IPR002121">
    <property type="entry name" value="HRDC_dom"/>
</dbReference>
<dbReference type="GO" id="GO:0003677">
    <property type="term" value="F:DNA binding"/>
    <property type="evidence" value="ECO:0007669"/>
    <property type="project" value="UniProtKB-KW"/>
</dbReference>
<dbReference type="InterPro" id="IPR027417">
    <property type="entry name" value="P-loop_NTPase"/>
</dbReference>
<keyword evidence="4" id="KW-0479">Metal-binding</keyword>
<evidence type="ECO:0000256" key="1">
    <source>
        <dbReference type="ARBA" id="ARBA00001946"/>
    </source>
</evidence>
<evidence type="ECO:0000256" key="4">
    <source>
        <dbReference type="ARBA" id="ARBA00022723"/>
    </source>
</evidence>
<dbReference type="SUPFAM" id="SSF46785">
    <property type="entry name" value="Winged helix' DNA-binding domain"/>
    <property type="match status" value="1"/>
</dbReference>
<evidence type="ECO:0000256" key="16">
    <source>
        <dbReference type="NCBIfam" id="TIGR01389"/>
    </source>
</evidence>
<dbReference type="EMBL" id="JABVCQ010000027">
    <property type="protein sequence ID" value="MBB1126844.1"/>
    <property type="molecule type" value="Genomic_DNA"/>
</dbReference>
<dbReference type="InterPro" id="IPR018982">
    <property type="entry name" value="RQC_domain"/>
</dbReference>
<dbReference type="CDD" id="cd18794">
    <property type="entry name" value="SF2_C_RecQ"/>
    <property type="match status" value="1"/>
</dbReference>
<evidence type="ECO:0000259" key="18">
    <source>
        <dbReference type="PROSITE" id="PS51192"/>
    </source>
</evidence>
<evidence type="ECO:0000256" key="6">
    <source>
        <dbReference type="ARBA" id="ARBA00022763"/>
    </source>
</evidence>
<evidence type="ECO:0000256" key="7">
    <source>
        <dbReference type="ARBA" id="ARBA00022801"/>
    </source>
</evidence>
<dbReference type="SMART" id="SM00341">
    <property type="entry name" value="HRDC"/>
    <property type="match status" value="1"/>
</dbReference>
<comment type="caution">
    <text evidence="20">The sequence shown here is derived from an EMBL/GenBank/DDBJ whole genome shotgun (WGS) entry which is preliminary data.</text>
</comment>
<evidence type="ECO:0000256" key="8">
    <source>
        <dbReference type="ARBA" id="ARBA00022806"/>
    </source>
</evidence>
<dbReference type="Gene3D" id="1.10.150.80">
    <property type="entry name" value="HRDC domain"/>
    <property type="match status" value="1"/>
</dbReference>
<dbReference type="GO" id="GO:0009432">
    <property type="term" value="P:SOS response"/>
    <property type="evidence" value="ECO:0007669"/>
    <property type="project" value="UniProtKB-UniRule"/>
</dbReference>
<keyword evidence="5" id="KW-0547">Nucleotide-binding</keyword>
<dbReference type="GO" id="GO:0005737">
    <property type="term" value="C:cytoplasm"/>
    <property type="evidence" value="ECO:0007669"/>
    <property type="project" value="TreeGrafter"/>
</dbReference>
<dbReference type="Pfam" id="PF00271">
    <property type="entry name" value="Helicase_C"/>
    <property type="match status" value="1"/>
</dbReference>
<evidence type="ECO:0000256" key="5">
    <source>
        <dbReference type="ARBA" id="ARBA00022741"/>
    </source>
</evidence>
<evidence type="ECO:0000256" key="2">
    <source>
        <dbReference type="ARBA" id="ARBA00001947"/>
    </source>
</evidence>
<feature type="domain" description="Helicase ATP-binding" evidence="18">
    <location>
        <begin position="26"/>
        <end position="195"/>
    </location>
</feature>
<dbReference type="Gene3D" id="1.10.10.10">
    <property type="entry name" value="Winged helix-like DNA-binding domain superfamily/Winged helix DNA-binding domain"/>
    <property type="match status" value="1"/>
</dbReference>
<evidence type="ECO:0000256" key="9">
    <source>
        <dbReference type="ARBA" id="ARBA00022833"/>
    </source>
</evidence>
<dbReference type="GO" id="GO:0006310">
    <property type="term" value="P:DNA recombination"/>
    <property type="evidence" value="ECO:0007669"/>
    <property type="project" value="UniProtKB-UniRule"/>
</dbReference>
<evidence type="ECO:0000256" key="13">
    <source>
        <dbReference type="ARBA" id="ARBA00023204"/>
    </source>
</evidence>
<feature type="domain" description="Helicase C-terminal" evidence="19">
    <location>
        <begin position="219"/>
        <end position="364"/>
    </location>
</feature>
<keyword evidence="21" id="KW-1185">Reference proteome</keyword>
<evidence type="ECO:0000256" key="10">
    <source>
        <dbReference type="ARBA" id="ARBA00022840"/>
    </source>
</evidence>
<dbReference type="Pfam" id="PF16124">
    <property type="entry name" value="RecQ_Zn_bind"/>
    <property type="match status" value="1"/>
</dbReference>
<evidence type="ECO:0000313" key="21">
    <source>
        <dbReference type="Proteomes" id="UP000548632"/>
    </source>
</evidence>
<dbReference type="AlphaFoldDB" id="A0A839HEE0"/>
<dbReference type="PROSITE" id="PS51192">
    <property type="entry name" value="HELICASE_ATP_BIND_1"/>
    <property type="match status" value="1"/>
</dbReference>
<dbReference type="GO" id="GO:0043138">
    <property type="term" value="F:3'-5' DNA helicase activity"/>
    <property type="evidence" value="ECO:0007669"/>
    <property type="project" value="UniProtKB-EC"/>
</dbReference>
<dbReference type="FunFam" id="3.40.50.300:FF:000156">
    <property type="entry name" value="ATP-dependent DNA helicase recQ"/>
    <property type="match status" value="1"/>
</dbReference>
<dbReference type="SMART" id="SM00956">
    <property type="entry name" value="RQC"/>
    <property type="match status" value="1"/>
</dbReference>
<dbReference type="InterPro" id="IPR036388">
    <property type="entry name" value="WH-like_DNA-bd_sf"/>
</dbReference>
<dbReference type="NCBIfam" id="TIGR00614">
    <property type="entry name" value="recQ_fam"/>
    <property type="match status" value="1"/>
</dbReference>